<accession>A0ACC1PCT7</accession>
<dbReference type="Proteomes" id="UP001143856">
    <property type="component" value="Unassembled WGS sequence"/>
</dbReference>
<gene>
    <name evidence="1" type="ORF">NUW58_g3604</name>
</gene>
<evidence type="ECO:0000313" key="1">
    <source>
        <dbReference type="EMBL" id="KAJ2989168.1"/>
    </source>
</evidence>
<keyword evidence="2" id="KW-1185">Reference proteome</keyword>
<comment type="caution">
    <text evidence="1">The sequence shown here is derived from an EMBL/GenBank/DDBJ whole genome shotgun (WGS) entry which is preliminary data.</text>
</comment>
<name>A0ACC1PCT7_9PEZI</name>
<organism evidence="1 2">
    <name type="scientific">Xylaria curta</name>
    <dbReference type="NCBI Taxonomy" id="42375"/>
    <lineage>
        <taxon>Eukaryota</taxon>
        <taxon>Fungi</taxon>
        <taxon>Dikarya</taxon>
        <taxon>Ascomycota</taxon>
        <taxon>Pezizomycotina</taxon>
        <taxon>Sordariomycetes</taxon>
        <taxon>Xylariomycetidae</taxon>
        <taxon>Xylariales</taxon>
        <taxon>Xylariaceae</taxon>
        <taxon>Xylaria</taxon>
    </lineage>
</organism>
<proteinExistence type="predicted"/>
<protein>
    <submittedName>
        <fullName evidence="1">Uncharacterized protein</fullName>
    </submittedName>
</protein>
<sequence length="579" mass="62198">MTPELWNAKKIIDSTLHPDTGERVFLPWRMSCAVLVNFAVTAGMLQPGLKTPGTVFWQIVNQSVNVAVNYSNANKSSQLSLSKVAQSYLLAVGASCSVAIGLNSAVSRLKSVPASTKLVLSRLVPFAAVASAGALNVYLTRGEELRTGIDVFPISLRRDQLGSEEESTSSSLGKSKKAAAIAIAEHRLAEEEAALNPTGQLGTDFGGLSAKTMMGNLVVLGDSIVHDILINLSKTEILAFRDVLAGCLKDFSVGSERSHQPAVGVVNRPEGQKCLFRPFTSSEAIGAKIVVDPAPSSKAAGALHGIIALCDSDGLPLGIINAEEVTGYRTALSALIPYLWRRYTNNIVVFGAGKQALWHLRLALALRGDEIKSIVIINRTASRAKTLISKIKEENNSRWKSMATMEHLDPLGLDFQELLKNHLSSADAIFCTVGATEPLFPASYILAQAKERQPYVSAVGSWQPDMIELDPELLHHIVKGGHGLTEFTSGSMLVDDGEGVLLHSGEVFRSGLAIKDLVEVGEIESIRQNERGRWLPQTQLEEGLLVYKSVGVSTTDLAASNAILALAKKRRLGTTISDF</sequence>
<reference evidence="1" key="1">
    <citation type="submission" date="2022-10" db="EMBL/GenBank/DDBJ databases">
        <title>Genome Sequence of Xylaria curta.</title>
        <authorList>
            <person name="Buettner E."/>
        </authorList>
    </citation>
    <scope>NUCLEOTIDE SEQUENCE</scope>
    <source>
        <strain evidence="1">Babe10</strain>
    </source>
</reference>
<evidence type="ECO:0000313" key="2">
    <source>
        <dbReference type="Proteomes" id="UP001143856"/>
    </source>
</evidence>
<dbReference type="EMBL" id="JAPDGR010000559">
    <property type="protein sequence ID" value="KAJ2989168.1"/>
    <property type="molecule type" value="Genomic_DNA"/>
</dbReference>